<keyword evidence="2 6" id="KW-0472">Membrane</keyword>
<name>D9SI24_GALCS</name>
<comment type="subcellular location">
    <subcellularLocation>
        <location evidence="6">Cell outer membrane</location>
        <topology evidence="6">Lipid-anchor</topology>
    </subcellularLocation>
</comment>
<dbReference type="CDD" id="cd15830">
    <property type="entry name" value="BamD"/>
    <property type="match status" value="1"/>
</dbReference>
<dbReference type="PANTHER" id="PTHR37423:SF1">
    <property type="entry name" value="OUTER MEMBRANE PROTEIN ASSEMBLY FACTOR BAMD"/>
    <property type="match status" value="1"/>
</dbReference>
<dbReference type="InterPro" id="IPR017689">
    <property type="entry name" value="BamD"/>
</dbReference>
<dbReference type="STRING" id="395494.Galf_2109"/>
<dbReference type="HAMAP" id="MF_00922">
    <property type="entry name" value="OM_assembly_BamD"/>
    <property type="match status" value="1"/>
</dbReference>
<dbReference type="Pfam" id="PF13525">
    <property type="entry name" value="YfiO"/>
    <property type="match status" value="1"/>
</dbReference>
<evidence type="ECO:0000313" key="10">
    <source>
        <dbReference type="Proteomes" id="UP000001235"/>
    </source>
</evidence>
<keyword evidence="3 6" id="KW-0564">Palmitate</keyword>
<evidence type="ECO:0000256" key="2">
    <source>
        <dbReference type="ARBA" id="ARBA00023136"/>
    </source>
</evidence>
<dbReference type="Proteomes" id="UP000001235">
    <property type="component" value="Chromosome"/>
</dbReference>
<dbReference type="EMBL" id="CP002159">
    <property type="protein sequence ID" value="ADL56114.1"/>
    <property type="molecule type" value="Genomic_DNA"/>
</dbReference>
<reference evidence="9 10" key="1">
    <citation type="submission" date="2010-08" db="EMBL/GenBank/DDBJ databases">
        <title>Complete sequence of Gallionella capsiferriformans ES-2.</title>
        <authorList>
            <consortium name="US DOE Joint Genome Institute"/>
            <person name="Lucas S."/>
            <person name="Copeland A."/>
            <person name="Lapidus A."/>
            <person name="Cheng J.-F."/>
            <person name="Bruce D."/>
            <person name="Goodwin L."/>
            <person name="Pitluck S."/>
            <person name="Chertkov O."/>
            <person name="Davenport K.W."/>
            <person name="Detter J.C."/>
            <person name="Han C."/>
            <person name="Tapia R."/>
            <person name="Land M."/>
            <person name="Hauser L."/>
            <person name="Chang Y.-J."/>
            <person name="Jeffries C."/>
            <person name="Kyrpides N."/>
            <person name="Ivanova N."/>
            <person name="Mikhailova N."/>
            <person name="Shelobolina E.S."/>
            <person name="Picardal F."/>
            <person name="Roden E."/>
            <person name="Emerson D."/>
            <person name="Woyke T."/>
        </authorList>
    </citation>
    <scope>NUCLEOTIDE SEQUENCE [LARGE SCALE GENOMIC DNA]</scope>
    <source>
        <strain evidence="9 10">ES-2</strain>
    </source>
</reference>
<evidence type="ECO:0000256" key="3">
    <source>
        <dbReference type="ARBA" id="ARBA00023139"/>
    </source>
</evidence>
<dbReference type="AlphaFoldDB" id="D9SI24"/>
<comment type="subunit">
    <text evidence="6">Part of the Bam complex.</text>
</comment>
<gene>
    <name evidence="6" type="primary">bamD</name>
    <name evidence="9" type="ordered locus">Galf_2109</name>
</gene>
<proteinExistence type="inferred from homology"/>
<evidence type="ECO:0000256" key="7">
    <source>
        <dbReference type="SAM" id="SignalP"/>
    </source>
</evidence>
<comment type="function">
    <text evidence="6">Part of the outer membrane protein assembly complex, which is involved in assembly and insertion of beta-barrel proteins into the outer membrane.</text>
</comment>
<dbReference type="GO" id="GO:1990063">
    <property type="term" value="C:Bam protein complex"/>
    <property type="evidence" value="ECO:0007669"/>
    <property type="project" value="TreeGrafter"/>
</dbReference>
<protein>
    <recommendedName>
        <fullName evidence="6">Outer membrane protein assembly factor BamD</fullName>
    </recommendedName>
</protein>
<dbReference type="PROSITE" id="PS51257">
    <property type="entry name" value="PROKAR_LIPOPROTEIN"/>
    <property type="match status" value="1"/>
</dbReference>
<dbReference type="InterPro" id="IPR011990">
    <property type="entry name" value="TPR-like_helical_dom_sf"/>
</dbReference>
<feature type="signal peptide" evidence="7">
    <location>
        <begin position="1"/>
        <end position="20"/>
    </location>
</feature>
<dbReference type="eggNOG" id="COG4105">
    <property type="taxonomic scope" value="Bacteria"/>
</dbReference>
<evidence type="ECO:0000313" key="9">
    <source>
        <dbReference type="EMBL" id="ADL56114.1"/>
    </source>
</evidence>
<dbReference type="GO" id="GO:0051205">
    <property type="term" value="P:protein insertion into membrane"/>
    <property type="evidence" value="ECO:0007669"/>
    <property type="project" value="UniProtKB-UniRule"/>
</dbReference>
<organism evidence="9 10">
    <name type="scientific">Gallionella capsiferriformans (strain ES-2)</name>
    <name type="common">Gallionella ferruginea capsiferriformans (strain ES-2)</name>
    <dbReference type="NCBI Taxonomy" id="395494"/>
    <lineage>
        <taxon>Bacteria</taxon>
        <taxon>Pseudomonadati</taxon>
        <taxon>Pseudomonadota</taxon>
        <taxon>Betaproteobacteria</taxon>
        <taxon>Nitrosomonadales</taxon>
        <taxon>Gallionellaceae</taxon>
        <taxon>Gallionella</taxon>
    </lineage>
</organism>
<evidence type="ECO:0000256" key="1">
    <source>
        <dbReference type="ARBA" id="ARBA00022729"/>
    </source>
</evidence>
<dbReference type="GO" id="GO:0043165">
    <property type="term" value="P:Gram-negative-bacterium-type cell outer membrane assembly"/>
    <property type="evidence" value="ECO:0007669"/>
    <property type="project" value="UniProtKB-UniRule"/>
</dbReference>
<evidence type="ECO:0000256" key="4">
    <source>
        <dbReference type="ARBA" id="ARBA00023237"/>
    </source>
</evidence>
<dbReference type="Gene3D" id="1.25.40.10">
    <property type="entry name" value="Tetratricopeptide repeat domain"/>
    <property type="match status" value="1"/>
</dbReference>
<evidence type="ECO:0000256" key="5">
    <source>
        <dbReference type="ARBA" id="ARBA00023288"/>
    </source>
</evidence>
<keyword evidence="4 6" id="KW-0998">Cell outer membrane</keyword>
<comment type="similarity">
    <text evidence="6">Belongs to the BamD family.</text>
</comment>
<dbReference type="KEGG" id="gca:Galf_2109"/>
<dbReference type="HOGENOM" id="CLU_065982_0_2_4"/>
<keyword evidence="1 6" id="KW-0732">Signal</keyword>
<keyword evidence="5 6" id="KW-0449">Lipoprotein</keyword>
<dbReference type="SUPFAM" id="SSF48452">
    <property type="entry name" value="TPR-like"/>
    <property type="match status" value="1"/>
</dbReference>
<evidence type="ECO:0000256" key="6">
    <source>
        <dbReference type="HAMAP-Rule" id="MF_00922"/>
    </source>
</evidence>
<accession>D9SI24</accession>
<feature type="domain" description="Outer membrane lipoprotein BamD-like" evidence="8">
    <location>
        <begin position="35"/>
        <end position="239"/>
    </location>
</feature>
<dbReference type="NCBIfam" id="TIGR03302">
    <property type="entry name" value="OM_YfiO"/>
    <property type="match status" value="1"/>
</dbReference>
<sequence precursor="true">MRHSLAVFLLLTLTACGILSPLPTGDTADTSKSLSAEELYRQAKTELDDGSYNTAIKLYETLQSRYPYGKYAQQSMLEMAYAYYRQSEPDPAIATADRFIKQFPNNAHVDYAYYVKGLATFNGELSLLSSVAGQDPSERDPQAALESFNAFKALVVRFPNSKYTPDAKLRLQYLVNALSRHEIHVAQYYLRRGAYIAAVNRAQDIIKQYPNSPSTREALQIMIDAYDALGMVQLRDDTKRVQASNTTGSSKMGIPEKSWWQFWK</sequence>
<feature type="chain" id="PRO_5009010245" description="Outer membrane protein assembly factor BamD" evidence="7">
    <location>
        <begin position="21"/>
        <end position="264"/>
    </location>
</feature>
<evidence type="ECO:0000259" key="8">
    <source>
        <dbReference type="Pfam" id="PF13525"/>
    </source>
</evidence>
<dbReference type="PANTHER" id="PTHR37423">
    <property type="entry name" value="SOLUBLE LYTIC MUREIN TRANSGLYCOSYLASE-RELATED"/>
    <property type="match status" value="1"/>
</dbReference>
<dbReference type="OrthoDB" id="9779191at2"/>
<keyword evidence="10" id="KW-1185">Reference proteome</keyword>
<dbReference type="RefSeq" id="WP_013294046.1">
    <property type="nucleotide sequence ID" value="NC_014394.1"/>
</dbReference>
<dbReference type="InterPro" id="IPR039565">
    <property type="entry name" value="BamD-like"/>
</dbReference>